<reference evidence="1 2" key="1">
    <citation type="journal article" date="2022" name="Plant J.">
        <title>Chromosome-level genome of Camellia lanceoleosa provides a valuable resource for understanding genome evolution and self-incompatibility.</title>
        <authorList>
            <person name="Gong W."/>
            <person name="Xiao S."/>
            <person name="Wang L."/>
            <person name="Liao Z."/>
            <person name="Chang Y."/>
            <person name="Mo W."/>
            <person name="Hu G."/>
            <person name="Li W."/>
            <person name="Zhao G."/>
            <person name="Zhu H."/>
            <person name="Hu X."/>
            <person name="Ji K."/>
            <person name="Xiang X."/>
            <person name="Song Q."/>
            <person name="Yuan D."/>
            <person name="Jin S."/>
            <person name="Zhang L."/>
        </authorList>
    </citation>
    <scope>NUCLEOTIDE SEQUENCE [LARGE SCALE GENOMIC DNA]</scope>
    <source>
        <strain evidence="1">SQ_2022a</strain>
    </source>
</reference>
<protein>
    <submittedName>
        <fullName evidence="1">G-type lectin S-receptor-like serine/threonine-protein kinase RLK1</fullName>
    </submittedName>
</protein>
<keyword evidence="2" id="KW-1185">Reference proteome</keyword>
<dbReference type="Proteomes" id="UP001060215">
    <property type="component" value="Chromosome 11"/>
</dbReference>
<gene>
    <name evidence="1" type="ORF">LOK49_LG15G02605</name>
</gene>
<sequence length="117" mass="13029">MACALPHHPLFHFLLLFLLSFSIVARTNGTVAVGTSITTNNKDTPWLSPSSVFAFGFKPLEEKNLFLLSIWYYQIPDQTIAWYGHYGVPVSTGSKLSLTVDRGLVLSDPQGKELWNS</sequence>
<comment type="caution">
    <text evidence="1">The sequence shown here is derived from an EMBL/GenBank/DDBJ whole genome shotgun (WGS) entry which is preliminary data.</text>
</comment>
<organism evidence="1 2">
    <name type="scientific">Camellia lanceoleosa</name>
    <dbReference type="NCBI Taxonomy" id="1840588"/>
    <lineage>
        <taxon>Eukaryota</taxon>
        <taxon>Viridiplantae</taxon>
        <taxon>Streptophyta</taxon>
        <taxon>Embryophyta</taxon>
        <taxon>Tracheophyta</taxon>
        <taxon>Spermatophyta</taxon>
        <taxon>Magnoliopsida</taxon>
        <taxon>eudicotyledons</taxon>
        <taxon>Gunneridae</taxon>
        <taxon>Pentapetalae</taxon>
        <taxon>asterids</taxon>
        <taxon>Ericales</taxon>
        <taxon>Theaceae</taxon>
        <taxon>Camellia</taxon>
    </lineage>
</organism>
<dbReference type="EMBL" id="CM045768">
    <property type="protein sequence ID" value="KAI7984117.1"/>
    <property type="molecule type" value="Genomic_DNA"/>
</dbReference>
<name>A0ACC0F604_9ERIC</name>
<accession>A0ACC0F604</accession>
<evidence type="ECO:0000313" key="2">
    <source>
        <dbReference type="Proteomes" id="UP001060215"/>
    </source>
</evidence>
<evidence type="ECO:0000313" key="1">
    <source>
        <dbReference type="EMBL" id="KAI7984117.1"/>
    </source>
</evidence>
<proteinExistence type="predicted"/>